<dbReference type="InterPro" id="IPR037066">
    <property type="entry name" value="Plug_dom_sf"/>
</dbReference>
<dbReference type="SUPFAM" id="SSF56935">
    <property type="entry name" value="Porins"/>
    <property type="match status" value="1"/>
</dbReference>
<evidence type="ECO:0000259" key="5">
    <source>
        <dbReference type="Pfam" id="PF07715"/>
    </source>
</evidence>
<dbReference type="Gene3D" id="2.170.130.10">
    <property type="entry name" value="TonB-dependent receptor, plug domain"/>
    <property type="match status" value="1"/>
</dbReference>
<evidence type="ECO:0000256" key="1">
    <source>
        <dbReference type="ARBA" id="ARBA00004442"/>
    </source>
</evidence>
<evidence type="ECO:0000256" key="4">
    <source>
        <dbReference type="SAM" id="SignalP"/>
    </source>
</evidence>
<comment type="caution">
    <text evidence="6">The sequence shown here is derived from an EMBL/GenBank/DDBJ whole genome shotgun (WGS) entry which is preliminary data.</text>
</comment>
<reference evidence="7" key="1">
    <citation type="journal article" date="2019" name="Int. J. Syst. Evol. Microbiol.">
        <title>The Global Catalogue of Microorganisms (GCM) 10K type strain sequencing project: providing services to taxonomists for standard genome sequencing and annotation.</title>
        <authorList>
            <consortium name="The Broad Institute Genomics Platform"/>
            <consortium name="The Broad Institute Genome Sequencing Center for Infectious Disease"/>
            <person name="Wu L."/>
            <person name="Ma J."/>
        </authorList>
    </citation>
    <scope>NUCLEOTIDE SEQUENCE [LARGE SCALE GENOMIC DNA]</scope>
    <source>
        <strain evidence="7">KCTC 42662</strain>
    </source>
</reference>
<name>A0ABW5KJP8_9SPHI</name>
<dbReference type="EMBL" id="JBHULR010000015">
    <property type="protein sequence ID" value="MFD2549194.1"/>
    <property type="molecule type" value="Genomic_DNA"/>
</dbReference>
<organism evidence="6 7">
    <name type="scientific">Sphingobacterium suaedae</name>
    <dbReference type="NCBI Taxonomy" id="1686402"/>
    <lineage>
        <taxon>Bacteria</taxon>
        <taxon>Pseudomonadati</taxon>
        <taxon>Bacteroidota</taxon>
        <taxon>Sphingobacteriia</taxon>
        <taxon>Sphingobacteriales</taxon>
        <taxon>Sphingobacteriaceae</taxon>
        <taxon>Sphingobacterium</taxon>
    </lineage>
</organism>
<feature type="chain" id="PRO_5045419448" evidence="4">
    <location>
        <begin position="23"/>
        <end position="989"/>
    </location>
</feature>
<feature type="domain" description="TonB-dependent receptor plug" evidence="5">
    <location>
        <begin position="64"/>
        <end position="192"/>
    </location>
</feature>
<dbReference type="NCBIfam" id="TIGR04056">
    <property type="entry name" value="OMP_RagA_SusC"/>
    <property type="match status" value="1"/>
</dbReference>
<dbReference type="Proteomes" id="UP001597545">
    <property type="component" value="Unassembled WGS sequence"/>
</dbReference>
<accession>A0ABW5KJP8</accession>
<evidence type="ECO:0000256" key="2">
    <source>
        <dbReference type="ARBA" id="ARBA00023136"/>
    </source>
</evidence>
<evidence type="ECO:0000313" key="7">
    <source>
        <dbReference type="Proteomes" id="UP001597545"/>
    </source>
</evidence>
<keyword evidence="7" id="KW-1185">Reference proteome</keyword>
<keyword evidence="4" id="KW-0732">Signal</keyword>
<dbReference type="RefSeq" id="WP_380905513.1">
    <property type="nucleotide sequence ID" value="NZ_JBHUEG010000012.1"/>
</dbReference>
<evidence type="ECO:0000313" key="6">
    <source>
        <dbReference type="EMBL" id="MFD2549194.1"/>
    </source>
</evidence>
<dbReference type="InterPro" id="IPR023996">
    <property type="entry name" value="TonB-dep_OMP_SusC/RagA"/>
</dbReference>
<evidence type="ECO:0000256" key="3">
    <source>
        <dbReference type="ARBA" id="ARBA00023237"/>
    </source>
</evidence>
<sequence>MIRKLYSLICFSVFCLPFSSLYGNSLNVLSSAILAIQDTTGNEQDVEISEGLRRRINTLVERKQVADSVDVQVMNLNPFLSAAQYTKGYVSGLYVQEGSGEPGSLKNIIWRGLSSPLLSNKDMNAVQPTVFVNGIPLGQESNFAFNIQRYNFRKIGTETDLLTRVDLSAIKSIEVITDPLQLAELGPLAANGAIWILTHSGKSGNRELSINSYYGFAQKPSIIPINAEYENMFRQPFYALYGDAESKLKYPGYLADSTNMNYYGSSNWSDLYYKNSALYSLDISLTGGSERANFSFYGGHKNNEGVADDTRLKTYNALFSVNMVPFEWFTVSSFINANRSERKRNRSLRDQFAETAYLPDLSTPLAPNKDVYAYYLDQYNGSLNDNVTNNIHGHVNFRFKILSKLTYETKLSIDYTEGLRDVFWPSGLMEGSNFVSNYFGYTQRLIFNNQLNYQLALAKDQTLRFHLGSDYVMDLYRFNYAKAYDGPNDFVKINVVNGNSSDGDYLLPRGGLVVYRWNNKDQFRMQSFYGRASYTLSNMLEADVLARIDGASTIQRDSRWFFSPAATVRWNMKDHLFDDSEILSVLKIRLGAARIARPVSGARYATGPQYSSNMGWSTEAGLVSYNGFAGLSRPYNSGWMGYGIEWPYSDQLNLGVESSWLNDRLFANLTLYNKEDKNQITVIPVPSEYGYTGQHKNGLSVRNRGVELGLGGSIFSDNRNFQWKTALNITANRNSLTALPNGLDELIIGDRKLKIGHSIDQFWLYENQGIYQDVAEIPVEDGRRLAFEGVYLNAGDPKWKDINQDAQIDQDDKVLIGQATPKIFGGWNNQIRYKNFDMTFQFYFAAGHKLLNNRAATRYDFINNESNNTIQSVREIFHWQQDIDIDKYPTYNPWSAVVPYRVEQDLFLEDASFVKLRTLTLGYDLCGIDGIRKAMKTARRAYIYVSGNNLHTWTKFSGVDPELTEFNGYYTGYGLPLAPTYTLGIKLDL</sequence>
<dbReference type="Pfam" id="PF07715">
    <property type="entry name" value="Plug"/>
    <property type="match status" value="1"/>
</dbReference>
<dbReference type="InterPro" id="IPR036942">
    <property type="entry name" value="Beta-barrel_TonB_sf"/>
</dbReference>
<comment type="subcellular location">
    <subcellularLocation>
        <location evidence="1">Cell outer membrane</location>
    </subcellularLocation>
</comment>
<keyword evidence="3" id="KW-0998">Cell outer membrane</keyword>
<keyword evidence="2" id="KW-0472">Membrane</keyword>
<gene>
    <name evidence="6" type="ORF">ACFSR5_16220</name>
</gene>
<dbReference type="Gene3D" id="2.40.170.20">
    <property type="entry name" value="TonB-dependent receptor, beta-barrel domain"/>
    <property type="match status" value="1"/>
</dbReference>
<dbReference type="InterPro" id="IPR012910">
    <property type="entry name" value="Plug_dom"/>
</dbReference>
<feature type="signal peptide" evidence="4">
    <location>
        <begin position="1"/>
        <end position="22"/>
    </location>
</feature>
<proteinExistence type="predicted"/>
<protein>
    <submittedName>
        <fullName evidence="6">SusC/RagA family TonB-linked outer membrane protein</fullName>
    </submittedName>
</protein>